<evidence type="ECO:0000313" key="14">
    <source>
        <dbReference type="EMBL" id="SJM93953.1"/>
    </source>
</evidence>
<dbReference type="GO" id="GO:0009279">
    <property type="term" value="C:cell outer membrane"/>
    <property type="evidence" value="ECO:0007669"/>
    <property type="project" value="UniProtKB-SubCell"/>
</dbReference>
<dbReference type="PRINTS" id="PR00811">
    <property type="entry name" value="BCTERIALGSPD"/>
</dbReference>
<keyword evidence="4" id="KW-0732">Signal</keyword>
<dbReference type="Pfam" id="PF11741">
    <property type="entry name" value="AMIN"/>
    <property type="match status" value="2"/>
</dbReference>
<evidence type="ECO:0000256" key="8">
    <source>
        <dbReference type="RuleBase" id="RU004004"/>
    </source>
</evidence>
<dbReference type="InterPro" id="IPR038591">
    <property type="entry name" value="NolW-like_sf"/>
</dbReference>
<keyword evidence="6" id="KW-0998">Cell outer membrane</keyword>
<evidence type="ECO:0000259" key="12">
    <source>
        <dbReference type="Pfam" id="PF11741"/>
    </source>
</evidence>
<evidence type="ECO:0000256" key="5">
    <source>
        <dbReference type="ARBA" id="ARBA00023136"/>
    </source>
</evidence>
<evidence type="ECO:0000313" key="15">
    <source>
        <dbReference type="Proteomes" id="UP000195442"/>
    </source>
</evidence>
<keyword evidence="15" id="KW-1185">Reference proteome</keyword>
<evidence type="ECO:0000259" key="11">
    <source>
        <dbReference type="Pfam" id="PF03958"/>
    </source>
</evidence>
<feature type="domain" description="NolW-like" evidence="11">
    <location>
        <begin position="388"/>
        <end position="506"/>
    </location>
</feature>
<feature type="region of interest" description="Disordered" evidence="9">
    <location>
        <begin position="543"/>
        <end position="571"/>
    </location>
</feature>
<evidence type="ECO:0000256" key="3">
    <source>
        <dbReference type="ARBA" id="ARBA00022692"/>
    </source>
</evidence>
<dbReference type="OrthoDB" id="9775455at2"/>
<dbReference type="AlphaFoldDB" id="A0A1R4HCK1"/>
<feature type="domain" description="Type II/III secretion system secretin-like" evidence="10">
    <location>
        <begin position="617"/>
        <end position="770"/>
    </location>
</feature>
<evidence type="ECO:0000256" key="4">
    <source>
        <dbReference type="ARBA" id="ARBA00022729"/>
    </source>
</evidence>
<keyword evidence="2 8" id="KW-0813">Transport</keyword>
<dbReference type="Gene3D" id="3.30.1370.120">
    <property type="match status" value="1"/>
</dbReference>
<gene>
    <name evidence="14" type="primary">pilQ</name>
    <name evidence="14" type="ORF">CRENPOLYSF2_370048</name>
</gene>
<dbReference type="Pfam" id="PF03958">
    <property type="entry name" value="Secretin_N"/>
    <property type="match status" value="1"/>
</dbReference>
<dbReference type="Proteomes" id="UP000195442">
    <property type="component" value="Unassembled WGS sequence"/>
</dbReference>
<keyword evidence="5" id="KW-0472">Membrane</keyword>
<proteinExistence type="inferred from homology"/>
<dbReference type="InterPro" id="IPR004846">
    <property type="entry name" value="T2SS/T3SS_dom"/>
</dbReference>
<dbReference type="InterPro" id="IPR049371">
    <property type="entry name" value="GspD-like_N0"/>
</dbReference>
<dbReference type="InterPro" id="IPR001775">
    <property type="entry name" value="GspD/PilQ"/>
</dbReference>
<name>A0A1R4HCK1_9GAMM</name>
<dbReference type="Pfam" id="PF21305">
    <property type="entry name" value="type_II_gspD_N0"/>
    <property type="match status" value="1"/>
</dbReference>
<comment type="similarity">
    <text evidence="7">Belongs to the bacterial secretin family.</text>
</comment>
<evidence type="ECO:0000259" key="10">
    <source>
        <dbReference type="Pfam" id="PF00263"/>
    </source>
</evidence>
<comment type="subcellular location">
    <subcellularLocation>
        <location evidence="8">Cell outer membrane</location>
    </subcellularLocation>
    <subcellularLocation>
        <location evidence="1">Membrane</location>
    </subcellularLocation>
</comment>
<feature type="domain" description="AMIN" evidence="12">
    <location>
        <begin position="43"/>
        <end position="135"/>
    </location>
</feature>
<accession>A0A1R4HCK1</accession>
<dbReference type="NCBIfam" id="TIGR02515">
    <property type="entry name" value="IV_pilus_PilQ"/>
    <property type="match status" value="1"/>
</dbReference>
<reference evidence="15" key="1">
    <citation type="submission" date="2017-02" db="EMBL/GenBank/DDBJ databases">
        <authorList>
            <person name="Daims H."/>
        </authorList>
    </citation>
    <scope>NUCLEOTIDE SEQUENCE [LARGE SCALE GENOMIC DNA]</scope>
</reference>
<keyword evidence="3" id="KW-0812">Transmembrane</keyword>
<feature type="domain" description="GspD-like N0" evidence="13">
    <location>
        <begin position="295"/>
        <end position="332"/>
    </location>
</feature>
<evidence type="ECO:0000256" key="7">
    <source>
        <dbReference type="RuleBase" id="RU004003"/>
    </source>
</evidence>
<dbReference type="Gene3D" id="2.60.40.3470">
    <property type="match status" value="1"/>
</dbReference>
<dbReference type="InterPro" id="IPR005644">
    <property type="entry name" value="NolW-like"/>
</dbReference>
<evidence type="ECO:0000259" key="13">
    <source>
        <dbReference type="Pfam" id="PF21305"/>
    </source>
</evidence>
<dbReference type="InterPro" id="IPR051808">
    <property type="entry name" value="Type_IV_pilus_biogenesis"/>
</dbReference>
<dbReference type="GO" id="GO:0009306">
    <property type="term" value="P:protein secretion"/>
    <property type="evidence" value="ECO:0007669"/>
    <property type="project" value="InterPro"/>
</dbReference>
<dbReference type="InterPro" id="IPR021731">
    <property type="entry name" value="AMIN_dom"/>
</dbReference>
<feature type="region of interest" description="Disordered" evidence="9">
    <location>
        <begin position="417"/>
        <end position="439"/>
    </location>
</feature>
<evidence type="ECO:0000256" key="2">
    <source>
        <dbReference type="ARBA" id="ARBA00022448"/>
    </source>
</evidence>
<dbReference type="Gene3D" id="2.60.40.3500">
    <property type="match status" value="1"/>
</dbReference>
<dbReference type="RefSeq" id="WP_087147599.1">
    <property type="nucleotide sequence ID" value="NZ_FUKJ01000301.1"/>
</dbReference>
<dbReference type="PANTHER" id="PTHR30604:SF1">
    <property type="entry name" value="DNA UTILIZATION PROTEIN HOFQ"/>
    <property type="match status" value="1"/>
</dbReference>
<dbReference type="Gene3D" id="3.30.1370.130">
    <property type="match status" value="1"/>
</dbReference>
<sequence>MENKQGGTMVNMTWRFLRVHCWIAFLLLFQMASVAANELAISNIDVATVAGDKLQIQLELNGPAVTPKVFHTDNPARIAIDLVGVKSALAKKMYPINQGSVTSVYVAEAADRIRIVVNMMEATPFETTVEGNKILLTLNGSGAVSSGLSKPHYPERSSNSAMNTLMPEQAINGFDFKRGDNGEGRILVSLANPNTIVNSREEGGKVVVSFVNTRLPENLAKRLDVSEFATPVKTIDATMSSRETTVTVSLQNNLYDYSLFQSDGLLTIEFRPLTSAEKEVLDSKRVKYTGDRLSLNFQDIDIRSVIAILAEFTGQNVVAGDEVVGTITLKLDDVPWDEALDFIMMTKALEKFETGNVTLIAPIGKIKEYKEKQRETEKVVEQLDPLITEYIKINYARAENFRNLLNGLDTGAFGSCGSSKSSGGGSSGSSSNNSAPIGMLTVVTGGQNQQGTDNSKPPQNEQFRILSSRGSAVVDARTNTLIIRETAKRLEEAKKLIRRLDVPVRQVMIESRIVIATNKFAKEMGVKFGTAGFGSDGSTQFGIGGRGTKGTPQTGTTNFNIDEEGKRTETTTGEPAKVEFNDMLVDLGAAVGAGSGGALALTLVKGADYVLNLELSALQDQGLGELVSNPRVMTSDRCQATIKQGVQIPYQTVSQNGTQTQLVDAALQLDVLPQITPSGSVVMQLKITKDAPGAITPDGVGIDTRQISTNVHVMDGETVVLGGVFEGTQQNNTNKIPFFADLPGVGFLFKKTFKQDDKTELLIFVTPKIITDNTIKD</sequence>
<dbReference type="EMBL" id="FUKJ01000301">
    <property type="protein sequence ID" value="SJM93953.1"/>
    <property type="molecule type" value="Genomic_DNA"/>
</dbReference>
<protein>
    <submittedName>
        <fullName evidence="14">Fimbrial assembly protein PilQ</fullName>
    </submittedName>
</protein>
<evidence type="ECO:0000256" key="9">
    <source>
        <dbReference type="SAM" id="MobiDB-lite"/>
    </source>
</evidence>
<feature type="domain" description="AMIN" evidence="12">
    <location>
        <begin position="174"/>
        <end position="266"/>
    </location>
</feature>
<dbReference type="InterPro" id="IPR013355">
    <property type="entry name" value="Pilus_4_PilQ"/>
</dbReference>
<dbReference type="PANTHER" id="PTHR30604">
    <property type="entry name" value="PROTEIN TRANSPORT PROTEIN HOFQ"/>
    <property type="match status" value="1"/>
</dbReference>
<feature type="compositionally biased region" description="Polar residues" evidence="9">
    <location>
        <begin position="550"/>
        <end position="560"/>
    </location>
</feature>
<dbReference type="Pfam" id="PF00263">
    <property type="entry name" value="Secretin"/>
    <property type="match status" value="1"/>
</dbReference>
<organism evidence="14 15">
    <name type="scientific">Crenothrix polyspora</name>
    <dbReference type="NCBI Taxonomy" id="360316"/>
    <lineage>
        <taxon>Bacteria</taxon>
        <taxon>Pseudomonadati</taxon>
        <taxon>Pseudomonadota</taxon>
        <taxon>Gammaproteobacteria</taxon>
        <taxon>Methylococcales</taxon>
        <taxon>Crenotrichaceae</taxon>
        <taxon>Crenothrix</taxon>
    </lineage>
</organism>
<evidence type="ECO:0000256" key="6">
    <source>
        <dbReference type="ARBA" id="ARBA00023237"/>
    </source>
</evidence>
<evidence type="ECO:0000256" key="1">
    <source>
        <dbReference type="ARBA" id="ARBA00004370"/>
    </source>
</evidence>